<name>A0A2C5XEA6_9HYPO</name>
<evidence type="ECO:0000259" key="4">
    <source>
        <dbReference type="Pfam" id="PF01765"/>
    </source>
</evidence>
<dbReference type="InterPro" id="IPR002661">
    <property type="entry name" value="Ribosome_recyc_fac"/>
</dbReference>
<accession>A0A2C5XEA6</accession>
<evidence type="ECO:0000313" key="5">
    <source>
        <dbReference type="EMBL" id="PHH59488.1"/>
    </source>
</evidence>
<dbReference type="PANTHER" id="PTHR20982:SF3">
    <property type="entry name" value="MITOCHONDRIAL RIBOSOME RECYCLING FACTOR PSEUDO 1"/>
    <property type="match status" value="1"/>
</dbReference>
<protein>
    <recommendedName>
        <fullName evidence="4">Ribosome recycling factor domain-containing protein</fullName>
    </recommendedName>
</protein>
<dbReference type="Gene3D" id="3.30.1360.40">
    <property type="match status" value="1"/>
</dbReference>
<evidence type="ECO:0000256" key="3">
    <source>
        <dbReference type="ARBA" id="ARBA00024909"/>
    </source>
</evidence>
<dbReference type="GO" id="GO:0006412">
    <property type="term" value="P:translation"/>
    <property type="evidence" value="ECO:0007669"/>
    <property type="project" value="UniProtKB-KW"/>
</dbReference>
<dbReference type="OrthoDB" id="407355at2759"/>
<sequence>MVSSLAIGVLRRNLQSWALTRRVDRFYLPLAMTLIQRSLVRPFSESSPWLKKRKVLAPLANHGSTDDEAAEKSPTAVEMATEALDPDYVRKLFSRVGERFSQEMQTTVKGGRFNPTALGAMRVCLAEQQQAVPLSQLAEVVPRPSGRIVSLLLHSELYIRPVMSAVQNSKQYNQQPQRVEDNELELVLKVEPERKEDVVRRVKQVAQAWRDEVRKARHGHEKQIKEWRRQQVLLSDDVRRGDKMMQKVQDKTMKEIDAHEAKCIKQLER</sequence>
<comment type="function">
    <text evidence="3">Necessary for protein synthesis in mitochondria. Functions as a ribosome recycling factor in mitochondria.</text>
</comment>
<gene>
    <name evidence="5" type="ORF">CDD81_3155</name>
</gene>
<evidence type="ECO:0000256" key="1">
    <source>
        <dbReference type="ARBA" id="ARBA00005912"/>
    </source>
</evidence>
<reference evidence="5 6" key="1">
    <citation type="submission" date="2017-06" db="EMBL/GenBank/DDBJ databases">
        <title>Ant-infecting Ophiocordyceps genomes reveal a high diversity of potential behavioral manipulation genes and a possible major role for enterotoxins.</title>
        <authorList>
            <person name="De Bekker C."/>
            <person name="Evans H.C."/>
            <person name="Brachmann A."/>
            <person name="Hughes D.P."/>
        </authorList>
    </citation>
    <scope>NUCLEOTIDE SEQUENCE [LARGE SCALE GENOMIC DNA]</scope>
    <source>
        <strain evidence="5 6">Map64</strain>
    </source>
</reference>
<organism evidence="5 6">
    <name type="scientific">Ophiocordyceps australis</name>
    <dbReference type="NCBI Taxonomy" id="1399860"/>
    <lineage>
        <taxon>Eukaryota</taxon>
        <taxon>Fungi</taxon>
        <taxon>Dikarya</taxon>
        <taxon>Ascomycota</taxon>
        <taxon>Pezizomycotina</taxon>
        <taxon>Sordariomycetes</taxon>
        <taxon>Hypocreomycetidae</taxon>
        <taxon>Hypocreales</taxon>
        <taxon>Ophiocordycipitaceae</taxon>
        <taxon>Ophiocordyceps</taxon>
    </lineage>
</organism>
<dbReference type="InterPro" id="IPR023584">
    <property type="entry name" value="Ribosome_recyc_fac_dom"/>
</dbReference>
<dbReference type="SUPFAM" id="SSF55194">
    <property type="entry name" value="Ribosome recycling factor, RRF"/>
    <property type="match status" value="1"/>
</dbReference>
<evidence type="ECO:0000256" key="2">
    <source>
        <dbReference type="ARBA" id="ARBA00022917"/>
    </source>
</evidence>
<dbReference type="Pfam" id="PF01765">
    <property type="entry name" value="RRF"/>
    <property type="match status" value="1"/>
</dbReference>
<dbReference type="InterPro" id="IPR036191">
    <property type="entry name" value="RRF_sf"/>
</dbReference>
<evidence type="ECO:0000313" key="6">
    <source>
        <dbReference type="Proteomes" id="UP000226192"/>
    </source>
</evidence>
<proteinExistence type="inferred from homology"/>
<dbReference type="Gene3D" id="1.10.132.20">
    <property type="entry name" value="Ribosome-recycling factor"/>
    <property type="match status" value="1"/>
</dbReference>
<comment type="caution">
    <text evidence="5">The sequence shown here is derived from an EMBL/GenBank/DDBJ whole genome shotgun (WGS) entry which is preliminary data.</text>
</comment>
<dbReference type="GO" id="GO:0005739">
    <property type="term" value="C:mitochondrion"/>
    <property type="evidence" value="ECO:0007669"/>
    <property type="project" value="TreeGrafter"/>
</dbReference>
<dbReference type="GO" id="GO:0043023">
    <property type="term" value="F:ribosomal large subunit binding"/>
    <property type="evidence" value="ECO:0007669"/>
    <property type="project" value="TreeGrafter"/>
</dbReference>
<comment type="similarity">
    <text evidence="1">Belongs to the RRF family.</text>
</comment>
<dbReference type="STRING" id="1399860.A0A2C5XEA6"/>
<feature type="domain" description="Ribosome recycling factor" evidence="4">
    <location>
        <begin position="106"/>
        <end position="265"/>
    </location>
</feature>
<dbReference type="PANTHER" id="PTHR20982">
    <property type="entry name" value="RIBOSOME RECYCLING FACTOR"/>
    <property type="match status" value="1"/>
</dbReference>
<dbReference type="EMBL" id="NJET01000202">
    <property type="protein sequence ID" value="PHH59488.1"/>
    <property type="molecule type" value="Genomic_DNA"/>
</dbReference>
<dbReference type="AlphaFoldDB" id="A0A2C5XEA6"/>
<keyword evidence="6" id="KW-1185">Reference proteome</keyword>
<dbReference type="Proteomes" id="UP000226192">
    <property type="component" value="Unassembled WGS sequence"/>
</dbReference>
<keyword evidence="2" id="KW-0648">Protein biosynthesis</keyword>